<keyword evidence="7 12" id="KW-0030">Aminoacyl-tRNA synthetase</keyword>
<dbReference type="Proteomes" id="UP000614350">
    <property type="component" value="Unassembled WGS sequence"/>
</dbReference>
<dbReference type="InterPro" id="IPR014729">
    <property type="entry name" value="Rossmann-like_a/b/a_fold"/>
</dbReference>
<evidence type="ECO:0000256" key="7">
    <source>
        <dbReference type="ARBA" id="ARBA00023146"/>
    </source>
</evidence>
<dbReference type="GO" id="GO:0032543">
    <property type="term" value="P:mitochondrial translation"/>
    <property type="evidence" value="ECO:0007669"/>
    <property type="project" value="TreeGrafter"/>
</dbReference>
<dbReference type="EMBL" id="JACSEA010000010">
    <property type="protein sequence ID" value="KAF7391260.1"/>
    <property type="molecule type" value="Genomic_DNA"/>
</dbReference>
<proteinExistence type="inferred from homology"/>
<dbReference type="InterPro" id="IPR001412">
    <property type="entry name" value="aa-tRNA-synth_I_CS"/>
</dbReference>
<organism evidence="14 15">
    <name type="scientific">Vespula vulgaris</name>
    <name type="common">Yellow jacket</name>
    <name type="synonym">Wasp</name>
    <dbReference type="NCBI Taxonomy" id="7454"/>
    <lineage>
        <taxon>Eukaryota</taxon>
        <taxon>Metazoa</taxon>
        <taxon>Ecdysozoa</taxon>
        <taxon>Arthropoda</taxon>
        <taxon>Hexapoda</taxon>
        <taxon>Insecta</taxon>
        <taxon>Pterygota</taxon>
        <taxon>Neoptera</taxon>
        <taxon>Endopterygota</taxon>
        <taxon>Hymenoptera</taxon>
        <taxon>Apocrita</taxon>
        <taxon>Aculeata</taxon>
        <taxon>Vespoidea</taxon>
        <taxon>Vespidae</taxon>
        <taxon>Vespinae</taxon>
        <taxon>Vespula</taxon>
    </lineage>
</organism>
<evidence type="ECO:0000256" key="9">
    <source>
        <dbReference type="ARBA" id="ARBA00039495"/>
    </source>
</evidence>
<evidence type="ECO:0000256" key="6">
    <source>
        <dbReference type="ARBA" id="ARBA00022917"/>
    </source>
</evidence>
<dbReference type="NCBIfam" id="TIGR00456">
    <property type="entry name" value="argS"/>
    <property type="match status" value="1"/>
</dbReference>
<dbReference type="GO" id="GO:0005739">
    <property type="term" value="C:mitochondrion"/>
    <property type="evidence" value="ECO:0007669"/>
    <property type="project" value="TreeGrafter"/>
</dbReference>
<reference evidence="14" key="1">
    <citation type="journal article" date="2020" name="G3 (Bethesda)">
        <title>High-Quality Assemblies for Three Invasive Social Wasps from the &lt;i&gt;Vespula&lt;/i&gt; Genus.</title>
        <authorList>
            <person name="Harrop T.W.R."/>
            <person name="Guhlin J."/>
            <person name="McLaughlin G.M."/>
            <person name="Permina E."/>
            <person name="Stockwell P."/>
            <person name="Gilligan J."/>
            <person name="Le Lec M.F."/>
            <person name="Gruber M.A.M."/>
            <person name="Quinn O."/>
            <person name="Lovegrove M."/>
            <person name="Duncan E.J."/>
            <person name="Remnant E.J."/>
            <person name="Van Eeckhoven J."/>
            <person name="Graham B."/>
            <person name="Knapp R.A."/>
            <person name="Langford K.W."/>
            <person name="Kronenberg Z."/>
            <person name="Press M.O."/>
            <person name="Eacker S.M."/>
            <person name="Wilson-Rankin E.E."/>
            <person name="Purcell J."/>
            <person name="Lester P.J."/>
            <person name="Dearden P.K."/>
        </authorList>
    </citation>
    <scope>NUCLEOTIDE SEQUENCE</scope>
    <source>
        <strain evidence="14">Marl-1</strain>
    </source>
</reference>
<evidence type="ECO:0000256" key="1">
    <source>
        <dbReference type="ARBA" id="ARBA00005594"/>
    </source>
</evidence>
<evidence type="ECO:0000256" key="8">
    <source>
        <dbReference type="ARBA" id="ARBA00033033"/>
    </source>
</evidence>
<dbReference type="SUPFAM" id="SSF47323">
    <property type="entry name" value="Anticodon-binding domain of a subclass of class I aminoacyl-tRNA synthetases"/>
    <property type="match status" value="1"/>
</dbReference>
<comment type="caution">
    <text evidence="14">The sequence shown here is derived from an EMBL/GenBank/DDBJ whole genome shotgun (WGS) entry which is preliminary data.</text>
</comment>
<evidence type="ECO:0000256" key="3">
    <source>
        <dbReference type="ARBA" id="ARBA00022598"/>
    </source>
</evidence>
<evidence type="ECO:0000256" key="4">
    <source>
        <dbReference type="ARBA" id="ARBA00022741"/>
    </source>
</evidence>
<evidence type="ECO:0000313" key="15">
    <source>
        <dbReference type="Proteomes" id="UP000614350"/>
    </source>
</evidence>
<keyword evidence="5 12" id="KW-0067">ATP-binding</keyword>
<dbReference type="Pfam" id="PF00750">
    <property type="entry name" value="tRNA-synt_1d"/>
    <property type="match status" value="1"/>
</dbReference>
<dbReference type="GO" id="GO:0004814">
    <property type="term" value="F:arginine-tRNA ligase activity"/>
    <property type="evidence" value="ECO:0007669"/>
    <property type="project" value="UniProtKB-EC"/>
</dbReference>
<dbReference type="PANTHER" id="PTHR11956">
    <property type="entry name" value="ARGINYL-TRNA SYNTHETASE"/>
    <property type="match status" value="1"/>
</dbReference>
<keyword evidence="4 12" id="KW-0547">Nucleotide-binding</keyword>
<comment type="function">
    <text evidence="11">Catalyzes the attachment of arginine to tRNA(Arg) in a two-step reaction: arginine is first activated by ATP to form Arg-AMP and then transferred to the acceptor end of tRNA(Arg).</text>
</comment>
<keyword evidence="15" id="KW-1185">Reference proteome</keyword>
<evidence type="ECO:0000256" key="11">
    <source>
        <dbReference type="ARBA" id="ARBA00049595"/>
    </source>
</evidence>
<dbReference type="FunFam" id="3.40.50.620:FF:000058">
    <property type="entry name" value="Mitochondrial arginyl-tRNA synthetase"/>
    <property type="match status" value="1"/>
</dbReference>
<gene>
    <name evidence="14" type="ORF">HZH66_009740</name>
</gene>
<dbReference type="InterPro" id="IPR009080">
    <property type="entry name" value="tRNAsynth_Ia_anticodon-bd"/>
</dbReference>
<comment type="similarity">
    <text evidence="1 12">Belongs to the class-I aminoacyl-tRNA synthetase family.</text>
</comment>
<feature type="domain" description="DALR anticodon binding" evidence="13">
    <location>
        <begin position="455"/>
        <end position="570"/>
    </location>
</feature>
<dbReference type="SUPFAM" id="SSF52374">
    <property type="entry name" value="Nucleotidylyl transferase"/>
    <property type="match status" value="1"/>
</dbReference>
<dbReference type="AlphaFoldDB" id="A0A834MZL5"/>
<keyword evidence="6 12" id="KW-0648">Protein biosynthesis</keyword>
<evidence type="ECO:0000256" key="5">
    <source>
        <dbReference type="ARBA" id="ARBA00022840"/>
    </source>
</evidence>
<dbReference type="GO" id="GO:0006420">
    <property type="term" value="P:arginyl-tRNA aminoacylation"/>
    <property type="evidence" value="ECO:0007669"/>
    <property type="project" value="InterPro"/>
</dbReference>
<keyword evidence="3 12" id="KW-0436">Ligase</keyword>
<dbReference type="FunFam" id="1.10.730.10:FF:000006">
    <property type="entry name" value="Arginyl-tRNA synthetase 2, mitochondrial"/>
    <property type="match status" value="1"/>
</dbReference>
<evidence type="ECO:0000256" key="2">
    <source>
        <dbReference type="ARBA" id="ARBA00012837"/>
    </source>
</evidence>
<dbReference type="GO" id="GO:0005524">
    <property type="term" value="F:ATP binding"/>
    <property type="evidence" value="ECO:0007669"/>
    <property type="project" value="UniProtKB-KW"/>
</dbReference>
<dbReference type="PANTHER" id="PTHR11956:SF11">
    <property type="entry name" value="ARGININE--TRNA LIGASE, MITOCHONDRIAL-RELATED"/>
    <property type="match status" value="1"/>
</dbReference>
<dbReference type="InterPro" id="IPR008909">
    <property type="entry name" value="DALR_anticod-bd"/>
</dbReference>
<protein>
    <recommendedName>
        <fullName evidence="9">Probable arginine--tRNA ligase, mitochondrial</fullName>
        <ecNumber evidence="2">6.1.1.19</ecNumber>
    </recommendedName>
    <alternativeName>
        <fullName evidence="8">Arginyl-tRNA synthetase</fullName>
    </alternativeName>
</protein>
<dbReference type="InterPro" id="IPR035684">
    <property type="entry name" value="ArgRS_core"/>
</dbReference>
<evidence type="ECO:0000259" key="13">
    <source>
        <dbReference type="SMART" id="SM00836"/>
    </source>
</evidence>
<comment type="catalytic activity">
    <reaction evidence="10">
        <text>tRNA(Arg) + L-arginine + ATP = L-arginyl-tRNA(Arg) + AMP + diphosphate</text>
        <dbReference type="Rhea" id="RHEA:20301"/>
        <dbReference type="Rhea" id="RHEA-COMP:9658"/>
        <dbReference type="Rhea" id="RHEA-COMP:9673"/>
        <dbReference type="ChEBI" id="CHEBI:30616"/>
        <dbReference type="ChEBI" id="CHEBI:32682"/>
        <dbReference type="ChEBI" id="CHEBI:33019"/>
        <dbReference type="ChEBI" id="CHEBI:78442"/>
        <dbReference type="ChEBI" id="CHEBI:78513"/>
        <dbReference type="ChEBI" id="CHEBI:456215"/>
        <dbReference type="EC" id="6.1.1.19"/>
    </reaction>
</comment>
<sequence>MLSSDWLMPAMLTPSITRWTITRFIENVEDASNIISYLDMKQRQSGVFSFILPLRTKQYDLRNNIKTILNSDIKSDLSDIIVEEDALSLNVFREDYIKQFLESNCHKIVPQKLVNNSKNIVVEFSSPNIAKPFHLGHLRSTIIGNYVANINSYLGNNVKRINYLGDWGTQYGFIQIGIDMSNLDSKKMQNDAIRNLYNAYVLANKSMENDSTIADKAREIFRQLETGESIACQEWELFRKCTIEELKKTYDRIGITFDEYHWESMYRAVNLKEIISLMENMNLLSYDKESRKVIHLNSEKIIPIIKSDGTSLYLTRDVGAAIDRYKKYKFDLMYYVVDQTQSKHFTNLIEILHKMNMSWAERLKHIRYGRILGMSTRKGTAIFLEDILNEIRDVMREKQIQSPTTKVSLDISDNSSDILGISAVIINDLRRRRQRDYEFNWNAAFDIEGNTGTKLQYVHCRLFNLEENSGATLPTECYPSVLKEPIVDDLICIISNFENTVLRSYQDLEPRILVTYLFELSHTINKALKTLKVKGETADISNQRLLMFHVARNVLAQGMKLLGITPLHKM</sequence>
<dbReference type="PROSITE" id="PS00178">
    <property type="entry name" value="AA_TRNA_LIGASE_I"/>
    <property type="match status" value="1"/>
</dbReference>
<name>A0A834MZL5_VESVU</name>
<dbReference type="PRINTS" id="PR01038">
    <property type="entry name" value="TRNASYNTHARG"/>
</dbReference>
<dbReference type="Gene3D" id="3.40.50.620">
    <property type="entry name" value="HUPs"/>
    <property type="match status" value="1"/>
</dbReference>
<dbReference type="InterPro" id="IPR001278">
    <property type="entry name" value="Arg-tRNA-ligase"/>
</dbReference>
<accession>A0A834MZL5</accession>
<evidence type="ECO:0000256" key="10">
    <source>
        <dbReference type="ARBA" id="ARBA00049339"/>
    </source>
</evidence>
<evidence type="ECO:0000256" key="12">
    <source>
        <dbReference type="RuleBase" id="RU363038"/>
    </source>
</evidence>
<dbReference type="EC" id="6.1.1.19" evidence="2"/>
<dbReference type="Pfam" id="PF05746">
    <property type="entry name" value="DALR_1"/>
    <property type="match status" value="1"/>
</dbReference>
<dbReference type="SMART" id="SM00836">
    <property type="entry name" value="DALR_1"/>
    <property type="match status" value="1"/>
</dbReference>
<dbReference type="Gene3D" id="1.10.730.10">
    <property type="entry name" value="Isoleucyl-tRNA Synthetase, Domain 1"/>
    <property type="match status" value="1"/>
</dbReference>
<evidence type="ECO:0000313" key="14">
    <source>
        <dbReference type="EMBL" id="KAF7391260.1"/>
    </source>
</evidence>